<organism evidence="1 2">
    <name type="scientific">Psylliodes chrysocephalus</name>
    <dbReference type="NCBI Taxonomy" id="3402493"/>
    <lineage>
        <taxon>Eukaryota</taxon>
        <taxon>Metazoa</taxon>
        <taxon>Ecdysozoa</taxon>
        <taxon>Arthropoda</taxon>
        <taxon>Hexapoda</taxon>
        <taxon>Insecta</taxon>
        <taxon>Pterygota</taxon>
        <taxon>Neoptera</taxon>
        <taxon>Endopterygota</taxon>
        <taxon>Coleoptera</taxon>
        <taxon>Polyphaga</taxon>
        <taxon>Cucujiformia</taxon>
        <taxon>Chrysomeloidea</taxon>
        <taxon>Chrysomelidae</taxon>
        <taxon>Galerucinae</taxon>
        <taxon>Alticini</taxon>
        <taxon>Psylliodes</taxon>
    </lineage>
</organism>
<dbReference type="OrthoDB" id="6782743at2759"/>
<evidence type="ECO:0000313" key="1">
    <source>
        <dbReference type="EMBL" id="CAH1111052.1"/>
    </source>
</evidence>
<evidence type="ECO:0008006" key="3">
    <source>
        <dbReference type="Google" id="ProtNLM"/>
    </source>
</evidence>
<accession>A0A9P0GJ15</accession>
<dbReference type="AlphaFoldDB" id="A0A9P0GJ15"/>
<dbReference type="EMBL" id="OV651817">
    <property type="protein sequence ID" value="CAH1111052.1"/>
    <property type="molecule type" value="Genomic_DNA"/>
</dbReference>
<sequence>MPFQLSVAMERWTVEHRMFAYDAFVQNGGSIITVQRLFHMRFNRRRRGSVLNRNTILSWVHNLRTRSIVKKKPPGPTKTARTPDNIERVRAAVTCSPGRSERKHERELRMSHESLRTILQKYLKFHPYKMCCSEA</sequence>
<proteinExistence type="predicted"/>
<evidence type="ECO:0000313" key="2">
    <source>
        <dbReference type="Proteomes" id="UP001153636"/>
    </source>
</evidence>
<protein>
    <recommendedName>
        <fullName evidence="3">DUF4817 domain-containing protein</fullName>
    </recommendedName>
</protein>
<dbReference type="Proteomes" id="UP001153636">
    <property type="component" value="Chromosome 5"/>
</dbReference>
<gene>
    <name evidence="1" type="ORF">PSYICH_LOCUS11670</name>
</gene>
<name>A0A9P0GJ15_9CUCU</name>
<keyword evidence="2" id="KW-1185">Reference proteome</keyword>
<reference evidence="1" key="1">
    <citation type="submission" date="2022-01" db="EMBL/GenBank/DDBJ databases">
        <authorList>
            <person name="King R."/>
        </authorList>
    </citation>
    <scope>NUCLEOTIDE SEQUENCE</scope>
</reference>